<dbReference type="AlphaFoldDB" id="A0A5J4VEJ2"/>
<reference evidence="2 3" key="1">
    <citation type="submission" date="2019-03" db="EMBL/GenBank/DDBJ databases">
        <title>Single cell metagenomics reveals metabolic interactions within the superorganism composed of flagellate Streblomastix strix and complex community of Bacteroidetes bacteria on its surface.</title>
        <authorList>
            <person name="Treitli S.C."/>
            <person name="Kolisko M."/>
            <person name="Husnik F."/>
            <person name="Keeling P."/>
            <person name="Hampl V."/>
        </authorList>
    </citation>
    <scope>NUCLEOTIDE SEQUENCE [LARGE SCALE GENOMIC DNA]</scope>
    <source>
        <strain evidence="2">ST1C</strain>
    </source>
</reference>
<organism evidence="2 3">
    <name type="scientific">Streblomastix strix</name>
    <dbReference type="NCBI Taxonomy" id="222440"/>
    <lineage>
        <taxon>Eukaryota</taxon>
        <taxon>Metamonada</taxon>
        <taxon>Preaxostyla</taxon>
        <taxon>Oxymonadida</taxon>
        <taxon>Streblomastigidae</taxon>
        <taxon>Streblomastix</taxon>
    </lineage>
</organism>
<sequence length="295" mass="33876">MGPQEDIMPNENLYGLNLKIEQFSFSKYKYREKLNKNNPSLQQQLSPFNKLNVIQKDQYYKAHEGALLLIGGQYGIAEFVVIPLAALLLDVHPLRFPTAIDVLKIGMQCKEKKLQHSLHELFTFPPESQFMDLGRSPVQISEDNRYVIIKGERSYIVRFDPFLGRTVWHSLFNQSGIKNIVTVGVQMIERIKLNARKLKKKKKKILHLQMKMMKKIQSNNLQNQIEQQQNPDSADSISMTSTSDLSSTLSSIERDEQQLRSMNSKDLKIPNPNIAWIGNESNTQITFGVISKQQA</sequence>
<dbReference type="EMBL" id="SNRW01007670">
    <property type="protein sequence ID" value="KAA6380872.1"/>
    <property type="molecule type" value="Genomic_DNA"/>
</dbReference>
<name>A0A5J4VEJ2_9EUKA</name>
<dbReference type="Proteomes" id="UP000324800">
    <property type="component" value="Unassembled WGS sequence"/>
</dbReference>
<accession>A0A5J4VEJ2</accession>
<feature type="region of interest" description="Disordered" evidence="1">
    <location>
        <begin position="223"/>
        <end position="273"/>
    </location>
</feature>
<proteinExistence type="predicted"/>
<comment type="caution">
    <text evidence="2">The sequence shown here is derived from an EMBL/GenBank/DDBJ whole genome shotgun (WGS) entry which is preliminary data.</text>
</comment>
<feature type="non-terminal residue" evidence="2">
    <location>
        <position position="295"/>
    </location>
</feature>
<feature type="compositionally biased region" description="Low complexity" evidence="1">
    <location>
        <begin position="223"/>
        <end position="251"/>
    </location>
</feature>
<evidence type="ECO:0000256" key="1">
    <source>
        <dbReference type="SAM" id="MobiDB-lite"/>
    </source>
</evidence>
<feature type="compositionally biased region" description="Basic and acidic residues" evidence="1">
    <location>
        <begin position="252"/>
        <end position="268"/>
    </location>
</feature>
<protein>
    <submittedName>
        <fullName evidence="2">Uncharacterized protein</fullName>
    </submittedName>
</protein>
<evidence type="ECO:0000313" key="3">
    <source>
        <dbReference type="Proteomes" id="UP000324800"/>
    </source>
</evidence>
<gene>
    <name evidence="2" type="ORF">EZS28_023602</name>
</gene>
<evidence type="ECO:0000313" key="2">
    <source>
        <dbReference type="EMBL" id="KAA6380872.1"/>
    </source>
</evidence>